<dbReference type="PANTHER" id="PTHR45138:SF9">
    <property type="entry name" value="DIGUANYLATE CYCLASE DGCM-RELATED"/>
    <property type="match status" value="1"/>
</dbReference>
<accession>A0A1D9P0I2</accession>
<dbReference type="Pfam" id="PF00990">
    <property type="entry name" value="GGDEF"/>
    <property type="match status" value="1"/>
</dbReference>
<dbReference type="RefSeq" id="WP_071175589.1">
    <property type="nucleotide sequence ID" value="NZ_CP017831.1"/>
</dbReference>
<dbReference type="GO" id="GO:0043709">
    <property type="term" value="P:cell adhesion involved in single-species biofilm formation"/>
    <property type="evidence" value="ECO:0007669"/>
    <property type="project" value="TreeGrafter"/>
</dbReference>
<dbReference type="PANTHER" id="PTHR45138">
    <property type="entry name" value="REGULATORY COMPONENTS OF SENSORY TRANSDUCTION SYSTEM"/>
    <property type="match status" value="1"/>
</dbReference>
<dbReference type="AlphaFoldDB" id="A0A1D9P0I2"/>
<keyword evidence="1" id="KW-0812">Transmembrane</keyword>
<gene>
    <name evidence="3" type="ORF">bhn_I0820</name>
</gene>
<evidence type="ECO:0000259" key="2">
    <source>
        <dbReference type="PROSITE" id="PS50887"/>
    </source>
</evidence>
<dbReference type="Proteomes" id="UP000179284">
    <property type="component" value="Chromosome I"/>
</dbReference>
<dbReference type="NCBIfam" id="TIGR00254">
    <property type="entry name" value="GGDEF"/>
    <property type="match status" value="1"/>
</dbReference>
<dbReference type="SUPFAM" id="SSF55073">
    <property type="entry name" value="Nucleotide cyclase"/>
    <property type="match status" value="1"/>
</dbReference>
<feature type="transmembrane region" description="Helical" evidence="1">
    <location>
        <begin position="69"/>
        <end position="94"/>
    </location>
</feature>
<dbReference type="PROSITE" id="PS50887">
    <property type="entry name" value="GGDEF"/>
    <property type="match status" value="1"/>
</dbReference>
<dbReference type="InterPro" id="IPR050469">
    <property type="entry name" value="Diguanylate_Cyclase"/>
</dbReference>
<evidence type="ECO:0000256" key="1">
    <source>
        <dbReference type="SAM" id="Phobius"/>
    </source>
</evidence>
<dbReference type="SMART" id="SM00267">
    <property type="entry name" value="GGDEF"/>
    <property type="match status" value="1"/>
</dbReference>
<dbReference type="EMBL" id="CP017831">
    <property type="protein sequence ID" value="AOZ95854.1"/>
    <property type="molecule type" value="Genomic_DNA"/>
</dbReference>
<dbReference type="OrthoDB" id="9804955at2"/>
<feature type="transmembrane region" description="Helical" evidence="1">
    <location>
        <begin position="106"/>
        <end position="132"/>
    </location>
</feature>
<organism evidence="3 4">
    <name type="scientific">Butyrivibrio hungatei</name>
    <dbReference type="NCBI Taxonomy" id="185008"/>
    <lineage>
        <taxon>Bacteria</taxon>
        <taxon>Bacillati</taxon>
        <taxon>Bacillota</taxon>
        <taxon>Clostridia</taxon>
        <taxon>Lachnospirales</taxon>
        <taxon>Lachnospiraceae</taxon>
        <taxon>Butyrivibrio</taxon>
    </lineage>
</organism>
<dbReference type="Gene3D" id="3.30.70.270">
    <property type="match status" value="1"/>
</dbReference>
<keyword evidence="4" id="KW-1185">Reference proteome</keyword>
<dbReference type="GO" id="GO:1902201">
    <property type="term" value="P:negative regulation of bacterial-type flagellum-dependent cell motility"/>
    <property type="evidence" value="ECO:0007669"/>
    <property type="project" value="TreeGrafter"/>
</dbReference>
<evidence type="ECO:0000313" key="3">
    <source>
        <dbReference type="EMBL" id="AOZ95854.1"/>
    </source>
</evidence>
<proteinExistence type="predicted"/>
<feature type="transmembrane region" description="Helical" evidence="1">
    <location>
        <begin position="32"/>
        <end position="49"/>
    </location>
</feature>
<feature type="transmembrane region" description="Helical" evidence="1">
    <location>
        <begin position="199"/>
        <end position="215"/>
    </location>
</feature>
<feature type="transmembrane region" description="Helical" evidence="1">
    <location>
        <begin position="6"/>
        <end position="23"/>
    </location>
</feature>
<dbReference type="InterPro" id="IPR000160">
    <property type="entry name" value="GGDEF_dom"/>
</dbReference>
<dbReference type="InterPro" id="IPR029787">
    <property type="entry name" value="Nucleotide_cyclase"/>
</dbReference>
<dbReference type="CDD" id="cd01949">
    <property type="entry name" value="GGDEF"/>
    <property type="match status" value="1"/>
</dbReference>
<evidence type="ECO:0000313" key="4">
    <source>
        <dbReference type="Proteomes" id="UP000179284"/>
    </source>
</evidence>
<keyword evidence="1" id="KW-0472">Membrane</keyword>
<dbReference type="KEGG" id="bhu:bhn_I0820"/>
<sequence>MAISGWVIVNFYTALLLILLMIFQSKTVRTKAGTNFVCLLGMTLVLVFAETVGHIGELYPDRFMIWMKFGYYVIYALDPADYLFALVYINCWLIPEKAKCQKLFSALYRGFMATNFILVTISVLFNLKWFYYFEGFEYHRGSLFYYRGALILLFCLLMSVYALINRKSIAPGYVLPIFILPIISLFGAFLQIFISDLNMTYASISIGLLIVFFYLQTKNLDVDYLTGALNRRGIDISVEEKIQYSLATGQKFAAIMMDLDRFKEINDNYGHHEGDYALMVVSNILFKVFPPKSSIGRFGGDEFCVVCDIDALEELRAKVDMIEDELDLWNYKSEKPYKLQASIGSMIYDPANNMTTKQFQIAIDELMYKEKRKHHLADNRRA</sequence>
<protein>
    <submittedName>
        <fullName evidence="3">GGDEF domain-containing protein</fullName>
    </submittedName>
</protein>
<keyword evidence="1" id="KW-1133">Transmembrane helix</keyword>
<dbReference type="InterPro" id="IPR043128">
    <property type="entry name" value="Rev_trsase/Diguanyl_cyclase"/>
</dbReference>
<reference evidence="4" key="1">
    <citation type="submission" date="2016-10" db="EMBL/GenBank/DDBJ databases">
        <title>The complete genome sequence of the rumen bacterium Butyrivibrio hungatei MB2003.</title>
        <authorList>
            <person name="Palevich N."/>
            <person name="Kelly W.J."/>
            <person name="Leahy S.C."/>
            <person name="Altermann E."/>
            <person name="Rakonjac J."/>
            <person name="Attwood G.T."/>
        </authorList>
    </citation>
    <scope>NUCLEOTIDE SEQUENCE [LARGE SCALE GENOMIC DNA]</scope>
    <source>
        <strain evidence="4">MB2003</strain>
    </source>
</reference>
<feature type="domain" description="GGDEF" evidence="2">
    <location>
        <begin position="250"/>
        <end position="382"/>
    </location>
</feature>
<dbReference type="GO" id="GO:0005886">
    <property type="term" value="C:plasma membrane"/>
    <property type="evidence" value="ECO:0007669"/>
    <property type="project" value="TreeGrafter"/>
</dbReference>
<feature type="transmembrane region" description="Helical" evidence="1">
    <location>
        <begin position="173"/>
        <end position="193"/>
    </location>
</feature>
<dbReference type="GO" id="GO:0052621">
    <property type="term" value="F:diguanylate cyclase activity"/>
    <property type="evidence" value="ECO:0007669"/>
    <property type="project" value="TreeGrafter"/>
</dbReference>
<name>A0A1D9P0I2_9FIRM</name>
<feature type="transmembrane region" description="Helical" evidence="1">
    <location>
        <begin position="144"/>
        <end position="164"/>
    </location>
</feature>